<reference evidence="3" key="1">
    <citation type="submission" date="2016-11" db="UniProtKB">
        <authorList>
            <consortium name="WormBaseParasite"/>
        </authorList>
    </citation>
    <scope>IDENTIFICATION</scope>
</reference>
<accession>A0A1I7UUR9</accession>
<protein>
    <submittedName>
        <fullName evidence="3">Uncharacterized protein</fullName>
    </submittedName>
</protein>
<sequence length="87" mass="9718">MAGKRTLCSPLPVMSTMGGEAMGQRMRSDQEDKAGVATTTMNGSTTRRQRKERKELQKDKNEKNVKESKRRGSTTTRVDAIRGSKED</sequence>
<name>A0A1I7UUR9_9PELO</name>
<proteinExistence type="predicted"/>
<feature type="compositionally biased region" description="Polar residues" evidence="1">
    <location>
        <begin position="37"/>
        <end position="46"/>
    </location>
</feature>
<evidence type="ECO:0000313" key="3">
    <source>
        <dbReference type="WBParaSite" id="Csp11.Scaffold630.g19556.t1"/>
    </source>
</evidence>
<dbReference type="Proteomes" id="UP000095282">
    <property type="component" value="Unplaced"/>
</dbReference>
<feature type="compositionally biased region" description="Basic and acidic residues" evidence="1">
    <location>
        <begin position="52"/>
        <end position="67"/>
    </location>
</feature>
<evidence type="ECO:0000256" key="1">
    <source>
        <dbReference type="SAM" id="MobiDB-lite"/>
    </source>
</evidence>
<feature type="region of interest" description="Disordered" evidence="1">
    <location>
        <begin position="1"/>
        <end position="87"/>
    </location>
</feature>
<dbReference type="WBParaSite" id="Csp11.Scaffold630.g19556.t1">
    <property type="protein sequence ID" value="Csp11.Scaffold630.g19556.t1"/>
    <property type="gene ID" value="Csp11.Scaffold630.g19556"/>
</dbReference>
<evidence type="ECO:0000313" key="2">
    <source>
        <dbReference type="Proteomes" id="UP000095282"/>
    </source>
</evidence>
<organism evidence="2 3">
    <name type="scientific">Caenorhabditis tropicalis</name>
    <dbReference type="NCBI Taxonomy" id="1561998"/>
    <lineage>
        <taxon>Eukaryota</taxon>
        <taxon>Metazoa</taxon>
        <taxon>Ecdysozoa</taxon>
        <taxon>Nematoda</taxon>
        <taxon>Chromadorea</taxon>
        <taxon>Rhabditida</taxon>
        <taxon>Rhabditina</taxon>
        <taxon>Rhabditomorpha</taxon>
        <taxon>Rhabditoidea</taxon>
        <taxon>Rhabditidae</taxon>
        <taxon>Peloderinae</taxon>
        <taxon>Caenorhabditis</taxon>
    </lineage>
</organism>
<keyword evidence="2" id="KW-1185">Reference proteome</keyword>
<dbReference type="AlphaFoldDB" id="A0A1I7UUR9"/>